<dbReference type="GO" id="GO:0046933">
    <property type="term" value="F:proton-transporting ATP synthase activity, rotational mechanism"/>
    <property type="evidence" value="ECO:0007669"/>
    <property type="project" value="UniProtKB-UniRule"/>
</dbReference>
<reference evidence="9 10" key="1">
    <citation type="submission" date="2018-10" db="EMBL/GenBank/DDBJ databases">
        <authorList>
            <person name="Li J."/>
        </authorList>
    </citation>
    <scope>NUCLEOTIDE SEQUENCE [LARGE SCALE GENOMIC DNA]</scope>
    <source>
        <strain evidence="9 10">JCM 11654</strain>
    </source>
</reference>
<comment type="caution">
    <text evidence="9">The sequence shown here is derived from an EMBL/GenBank/DDBJ whole genome shotgun (WGS) entry which is preliminary data.</text>
</comment>
<keyword evidence="5 8" id="KW-0472">Membrane</keyword>
<dbReference type="InterPro" id="IPR000711">
    <property type="entry name" value="ATPase_OSCP/dsu"/>
</dbReference>
<evidence type="ECO:0000256" key="2">
    <source>
        <dbReference type="ARBA" id="ARBA00022448"/>
    </source>
</evidence>
<keyword evidence="6 8" id="KW-0139">CF(1)</keyword>
<dbReference type="RefSeq" id="WP_121688396.1">
    <property type="nucleotide sequence ID" value="NZ_RCUY01000005.1"/>
</dbReference>
<proteinExistence type="inferred from homology"/>
<gene>
    <name evidence="8" type="primary">atpH</name>
    <name evidence="9" type="ORF">D9V34_08585</name>
</gene>
<keyword evidence="3 8" id="KW-0375">Hydrogen ion transport</keyword>
<evidence type="ECO:0000256" key="8">
    <source>
        <dbReference type="HAMAP-Rule" id="MF_01416"/>
    </source>
</evidence>
<comment type="subcellular location">
    <subcellularLocation>
        <location evidence="8">Cell membrane</location>
        <topology evidence="8">Peripheral membrane protein</topology>
    </subcellularLocation>
    <subcellularLocation>
        <location evidence="1">Membrane</location>
    </subcellularLocation>
</comment>
<dbReference type="InterPro" id="IPR020781">
    <property type="entry name" value="ATPase_OSCP/d_CS"/>
</dbReference>
<evidence type="ECO:0000256" key="4">
    <source>
        <dbReference type="ARBA" id="ARBA00023065"/>
    </source>
</evidence>
<comment type="function">
    <text evidence="8">F(1)F(0) ATP synthase produces ATP from ADP in the presence of a proton or sodium gradient. F-type ATPases consist of two structural domains, F(1) containing the extramembraneous catalytic core and F(0) containing the membrane proton channel, linked together by a central stalk and a peripheral stalk. During catalysis, ATP synthesis in the catalytic domain of F(1) is coupled via a rotary mechanism of the central stalk subunits to proton translocation.</text>
</comment>
<keyword evidence="7 8" id="KW-0066">ATP synthesis</keyword>
<dbReference type="AlphaFoldDB" id="A0A3L7AVD4"/>
<dbReference type="GO" id="GO:0016787">
    <property type="term" value="F:hydrolase activity"/>
    <property type="evidence" value="ECO:0007669"/>
    <property type="project" value="UniProtKB-KW"/>
</dbReference>
<evidence type="ECO:0000256" key="1">
    <source>
        <dbReference type="ARBA" id="ARBA00004370"/>
    </source>
</evidence>
<evidence type="ECO:0000256" key="7">
    <source>
        <dbReference type="ARBA" id="ARBA00023310"/>
    </source>
</evidence>
<dbReference type="GO" id="GO:0005886">
    <property type="term" value="C:plasma membrane"/>
    <property type="evidence" value="ECO:0007669"/>
    <property type="project" value="UniProtKB-SubCell"/>
</dbReference>
<dbReference type="NCBIfam" id="NF009967">
    <property type="entry name" value="PRK13430.1"/>
    <property type="match status" value="1"/>
</dbReference>
<dbReference type="NCBIfam" id="TIGR01145">
    <property type="entry name" value="ATP_synt_delta"/>
    <property type="match status" value="1"/>
</dbReference>
<evidence type="ECO:0000256" key="6">
    <source>
        <dbReference type="ARBA" id="ARBA00023196"/>
    </source>
</evidence>
<keyword evidence="9" id="KW-0378">Hydrolase</keyword>
<evidence type="ECO:0000313" key="9">
    <source>
        <dbReference type="EMBL" id="RLP83272.1"/>
    </source>
</evidence>
<sequence>MGSATREALAAGTQALQATGAVDQNTATELFAVGRAIDSSAQLRALLADPAAEAAVKVAATERIFAKAVSATTLGLVNSVVAQRWSTSVDLLEGIEDLGLRAAAVSAGAEAPITSELFEFGQVVASDAELELALGSKLGTAKDKAAVVTKLLEGKALPQTVAIVEHLVAQPRGRRIRELLRTAAATVADQQGFAIATVTSAVPLSDAQVERLSASLSAQYGRSLRVNKIIDPTIIGGLRVQIGDDVFDGSVSTRLSELRLQLAG</sequence>
<dbReference type="PANTHER" id="PTHR11910">
    <property type="entry name" value="ATP SYNTHASE DELTA CHAIN"/>
    <property type="match status" value="1"/>
</dbReference>
<evidence type="ECO:0000256" key="3">
    <source>
        <dbReference type="ARBA" id="ARBA00022781"/>
    </source>
</evidence>
<accession>A0A3L7AVD4</accession>
<dbReference type="PROSITE" id="PS00389">
    <property type="entry name" value="ATPASE_DELTA"/>
    <property type="match status" value="1"/>
</dbReference>
<comment type="function">
    <text evidence="8">This protein is part of the stalk that links CF(0) to CF(1). It either transmits conformational changes from CF(0) to CF(1) or is implicated in proton conduction.</text>
</comment>
<name>A0A3L7AVD4_9MICO</name>
<comment type="similarity">
    <text evidence="8">Belongs to the ATPase delta chain family.</text>
</comment>
<evidence type="ECO:0000313" key="10">
    <source>
        <dbReference type="Proteomes" id="UP000269438"/>
    </source>
</evidence>
<keyword evidence="10" id="KW-1185">Reference proteome</keyword>
<keyword evidence="4 8" id="KW-0406">Ion transport</keyword>
<dbReference type="EMBL" id="RCUY01000005">
    <property type="protein sequence ID" value="RLP83272.1"/>
    <property type="molecule type" value="Genomic_DNA"/>
</dbReference>
<evidence type="ECO:0000256" key="5">
    <source>
        <dbReference type="ARBA" id="ARBA00023136"/>
    </source>
</evidence>
<dbReference type="OrthoDB" id="5242917at2"/>
<protein>
    <recommendedName>
        <fullName evidence="8">ATP synthase subunit delta</fullName>
    </recommendedName>
    <alternativeName>
        <fullName evidence="8">ATP synthase F(1) sector subunit delta</fullName>
    </alternativeName>
    <alternativeName>
        <fullName evidence="8">F-type ATPase subunit delta</fullName>
        <shortName evidence="8">F-ATPase subunit delta</shortName>
    </alternativeName>
</protein>
<dbReference type="Pfam" id="PF00213">
    <property type="entry name" value="OSCP"/>
    <property type="match status" value="1"/>
</dbReference>
<dbReference type="HAMAP" id="MF_01416">
    <property type="entry name" value="ATP_synth_delta_bact"/>
    <property type="match status" value="1"/>
</dbReference>
<keyword evidence="2 8" id="KW-0813">Transport</keyword>
<organism evidence="9 10">
    <name type="scientific">Mycetocola lacteus</name>
    <dbReference type="NCBI Taxonomy" id="76637"/>
    <lineage>
        <taxon>Bacteria</taxon>
        <taxon>Bacillati</taxon>
        <taxon>Actinomycetota</taxon>
        <taxon>Actinomycetes</taxon>
        <taxon>Micrococcales</taxon>
        <taxon>Microbacteriaceae</taxon>
        <taxon>Mycetocola</taxon>
    </lineage>
</organism>
<dbReference type="Proteomes" id="UP000269438">
    <property type="component" value="Unassembled WGS sequence"/>
</dbReference>
<dbReference type="GO" id="GO:0045259">
    <property type="term" value="C:proton-transporting ATP synthase complex"/>
    <property type="evidence" value="ECO:0007669"/>
    <property type="project" value="UniProtKB-KW"/>
</dbReference>
<keyword evidence="8" id="KW-1003">Cell membrane</keyword>